<dbReference type="Pfam" id="PF06452">
    <property type="entry name" value="CBM9_1"/>
    <property type="match status" value="1"/>
</dbReference>
<accession>A0ABU7GZ91</accession>
<feature type="domain" description="Carbohydrate-binding" evidence="2">
    <location>
        <begin position="40"/>
        <end position="185"/>
    </location>
</feature>
<protein>
    <submittedName>
        <fullName evidence="4">DUF5916 domain-containing protein</fullName>
    </submittedName>
</protein>
<comment type="caution">
    <text evidence="4">The sequence shown here is derived from an EMBL/GenBank/DDBJ whole genome shotgun (WGS) entry which is preliminary data.</text>
</comment>
<dbReference type="InterPro" id="IPR010502">
    <property type="entry name" value="Carb-bd_dom_fam9"/>
</dbReference>
<evidence type="ECO:0000313" key="4">
    <source>
        <dbReference type="EMBL" id="MEE1884404.1"/>
    </source>
</evidence>
<evidence type="ECO:0000259" key="3">
    <source>
        <dbReference type="Pfam" id="PF19313"/>
    </source>
</evidence>
<dbReference type="Gene3D" id="2.60.40.1190">
    <property type="match status" value="1"/>
</dbReference>
<dbReference type="CDD" id="cd09618">
    <property type="entry name" value="CBM9_like_2"/>
    <property type="match status" value="1"/>
</dbReference>
<feature type="chain" id="PRO_5045137124" evidence="1">
    <location>
        <begin position="22"/>
        <end position="810"/>
    </location>
</feature>
<feature type="signal peptide" evidence="1">
    <location>
        <begin position="1"/>
        <end position="21"/>
    </location>
</feature>
<proteinExistence type="predicted"/>
<reference evidence="4 5" key="1">
    <citation type="submission" date="2024-01" db="EMBL/GenBank/DDBJ databases">
        <title>Pedobacter sp. nov., isolated from oil-contaminated soil.</title>
        <authorList>
            <person name="Le N.T.T."/>
        </authorList>
    </citation>
    <scope>NUCLEOTIDE SEQUENCE [LARGE SCALE GENOMIC DNA]</scope>
    <source>
        <strain evidence="4 5">VNH31</strain>
    </source>
</reference>
<evidence type="ECO:0000256" key="1">
    <source>
        <dbReference type="SAM" id="SignalP"/>
    </source>
</evidence>
<organism evidence="4 5">
    <name type="scientific">Pedobacter flavus</name>
    <dbReference type="NCBI Taxonomy" id="3113906"/>
    <lineage>
        <taxon>Bacteria</taxon>
        <taxon>Pseudomonadati</taxon>
        <taxon>Bacteroidota</taxon>
        <taxon>Sphingobacteriia</taxon>
        <taxon>Sphingobacteriales</taxon>
        <taxon>Sphingobacteriaceae</taxon>
        <taxon>Pedobacter</taxon>
    </lineage>
</organism>
<keyword evidence="1" id="KW-0732">Signal</keyword>
<dbReference type="RefSeq" id="WP_330145321.1">
    <property type="nucleotide sequence ID" value="NZ_JAZDQU010000001.1"/>
</dbReference>
<dbReference type="EMBL" id="JAZDQU010000001">
    <property type="protein sequence ID" value="MEE1884404.1"/>
    <property type="molecule type" value="Genomic_DNA"/>
</dbReference>
<evidence type="ECO:0000313" key="5">
    <source>
        <dbReference type="Proteomes" id="UP001337681"/>
    </source>
</evidence>
<dbReference type="Proteomes" id="UP001337681">
    <property type="component" value="Unassembled WGS sequence"/>
</dbReference>
<feature type="domain" description="DUF5916" evidence="3">
    <location>
        <begin position="232"/>
        <end position="808"/>
    </location>
</feature>
<dbReference type="Pfam" id="PF19313">
    <property type="entry name" value="DUF5916"/>
    <property type="match status" value="1"/>
</dbReference>
<gene>
    <name evidence="4" type="ORF">VRU49_03120</name>
</gene>
<keyword evidence="5" id="KW-1185">Reference proteome</keyword>
<name>A0ABU7GZ91_9SPHI</name>
<dbReference type="SUPFAM" id="SSF49344">
    <property type="entry name" value="CBD9-like"/>
    <property type="match status" value="1"/>
</dbReference>
<dbReference type="InterPro" id="IPR045670">
    <property type="entry name" value="DUF5916"/>
</dbReference>
<evidence type="ECO:0000259" key="2">
    <source>
        <dbReference type="Pfam" id="PF06452"/>
    </source>
</evidence>
<sequence>MKNIYLTMAGVCLALSSYAQMGAQPQKKIAATRTQQAPKIDGVIEEVWEKAAIADKFIQLRPTPYLQESEKNKTQARFLYDDVAIYVAAKMFEHPDSIKQELVTRDNIGNADFFGVIFDTFKDGINGTGFFVTAAGVQFDAKYSQSGNEDPRFNAVWESAVTKDNEGWIVEMKIPYSALRFNSKEIQDWGVNIIRKRAGVNQQLFWNQVDPKLNGLINQSGVLTDLKDIKAPLRLSFMPYVSTFISHYPNNTPGVKNTVASINGGMDLKYGINQSYTLDLTLIPDFGQVQSDNRILNLTPFEVRFDENRQFFTEGTELFNKGDLFYSRRIGNSPKYYHNIDHHLKPGEKIKAYPTESKLLNATKISGRGAKGLGIGFFNAITDKMHAEIEDGNGGTRVIENQPLTNYNVIVLDQNLKNSSSVSVVNTNVIRQGSAYDANTTAFLFRLNNKSLSYALNGDFKMSYITNPNGKGESGYSYKLNTGKQSGNFIWLYTLDVADQKFDPSDMGYYTNNNFLNHYAEFNYNVVDPGKWYNQMQSWIGMQYSQTFKGSKYQSFDVFSGYYVEFKNFWNMQFIYEFSDEGNDYYESRGRGMYIVPSLNNVGLFFNSNRAKAYSLGGNIKYTPRKDFGGRSYNFYVYNNLRLNDKVSFGLSATFNPGRDLVNWVTNDATRSIFSKYDRNTVESIFNTKYTFNNKMGLSARVRHYWSDRRNNDFYQLNSNGRLDAYNGPTLNNTNRNYNVFNIDLIYSWVFAPGSELSVAYKNSAETNEYQYRKGYFKNFDNTLSSPQNNSLSIKLLYYLDYLDLKKKKK</sequence>